<gene>
    <name evidence="4" type="ORF">JBS370_LOCUS35946</name>
    <name evidence="3" type="ORF">ZHD862_LOCUS37908</name>
</gene>
<protein>
    <recommendedName>
        <fullName evidence="2">EGF-like domain-containing protein</fullName>
    </recommendedName>
</protein>
<proteinExistence type="predicted"/>
<reference evidence="3" key="1">
    <citation type="submission" date="2021-02" db="EMBL/GenBank/DDBJ databases">
        <authorList>
            <person name="Nowell W R."/>
        </authorList>
    </citation>
    <scope>NUCLEOTIDE SEQUENCE</scope>
</reference>
<name>A0A815TXJ4_9BILA</name>
<keyword evidence="1" id="KW-1015">Disulfide bond</keyword>
<sequence>MCLCTHQNNTDCFRFDRDTKFECDGYNYCENGGQCYQSHPFCPVASQCSCVECYFGTRCQLTTVGYSLSLDTILGYQIVALPSIHRQLSIIK</sequence>
<dbReference type="InterPro" id="IPR000742">
    <property type="entry name" value="EGF"/>
</dbReference>
<feature type="disulfide bond" evidence="1">
    <location>
        <begin position="50"/>
        <end position="59"/>
    </location>
</feature>
<comment type="caution">
    <text evidence="1">Lacks conserved residue(s) required for the propagation of feature annotation.</text>
</comment>
<dbReference type="Proteomes" id="UP000663836">
    <property type="component" value="Unassembled WGS sequence"/>
</dbReference>
<feature type="non-terminal residue" evidence="3">
    <location>
        <position position="92"/>
    </location>
</feature>
<dbReference type="PROSITE" id="PS00022">
    <property type="entry name" value="EGF_1"/>
    <property type="match status" value="1"/>
</dbReference>
<evidence type="ECO:0000313" key="3">
    <source>
        <dbReference type="EMBL" id="CAF1510836.1"/>
    </source>
</evidence>
<evidence type="ECO:0000256" key="1">
    <source>
        <dbReference type="PROSITE-ProRule" id="PRU00076"/>
    </source>
</evidence>
<comment type="caution">
    <text evidence="3">The sequence shown here is derived from an EMBL/GenBank/DDBJ whole genome shotgun (WGS) entry which is preliminary data.</text>
</comment>
<evidence type="ECO:0000259" key="2">
    <source>
        <dbReference type="PROSITE" id="PS50026"/>
    </source>
</evidence>
<evidence type="ECO:0000313" key="4">
    <source>
        <dbReference type="EMBL" id="CAF4189468.1"/>
    </source>
</evidence>
<dbReference type="PROSITE" id="PS50026">
    <property type="entry name" value="EGF_3"/>
    <property type="match status" value="1"/>
</dbReference>
<accession>A0A815TXJ4</accession>
<keyword evidence="1" id="KW-0245">EGF-like domain</keyword>
<dbReference type="EMBL" id="CAJNOT010007752">
    <property type="protein sequence ID" value="CAF1510836.1"/>
    <property type="molecule type" value="Genomic_DNA"/>
</dbReference>
<evidence type="ECO:0000313" key="5">
    <source>
        <dbReference type="Proteomes" id="UP000663864"/>
    </source>
</evidence>
<organism evidence="3 5">
    <name type="scientific">Rotaria sordida</name>
    <dbReference type="NCBI Taxonomy" id="392033"/>
    <lineage>
        <taxon>Eukaryota</taxon>
        <taxon>Metazoa</taxon>
        <taxon>Spiralia</taxon>
        <taxon>Gnathifera</taxon>
        <taxon>Rotifera</taxon>
        <taxon>Eurotatoria</taxon>
        <taxon>Bdelloidea</taxon>
        <taxon>Philodinida</taxon>
        <taxon>Philodinidae</taxon>
        <taxon>Rotaria</taxon>
    </lineage>
</organism>
<dbReference type="EMBL" id="CAJOBD010013334">
    <property type="protein sequence ID" value="CAF4189468.1"/>
    <property type="molecule type" value="Genomic_DNA"/>
</dbReference>
<dbReference type="Proteomes" id="UP000663864">
    <property type="component" value="Unassembled WGS sequence"/>
</dbReference>
<dbReference type="AlphaFoldDB" id="A0A815TXJ4"/>
<feature type="domain" description="EGF-like" evidence="2">
    <location>
        <begin position="19"/>
        <end position="60"/>
    </location>
</feature>